<accession>A0ACB7TUP6</accession>
<reference evidence="2" key="1">
    <citation type="journal article" date="2022" name="Nat. Commun.">
        <title>Chromosome evolution and the genetic basis of agronomically important traits in greater yam.</title>
        <authorList>
            <person name="Bredeson J.V."/>
            <person name="Lyons J.B."/>
            <person name="Oniyinde I.O."/>
            <person name="Okereke N.R."/>
            <person name="Kolade O."/>
            <person name="Nnabue I."/>
            <person name="Nwadili C.O."/>
            <person name="Hribova E."/>
            <person name="Parker M."/>
            <person name="Nwogha J."/>
            <person name="Shu S."/>
            <person name="Carlson J."/>
            <person name="Kariba R."/>
            <person name="Muthemba S."/>
            <person name="Knop K."/>
            <person name="Barton G.J."/>
            <person name="Sherwood A.V."/>
            <person name="Lopez-Montes A."/>
            <person name="Asiedu R."/>
            <person name="Jamnadass R."/>
            <person name="Muchugi A."/>
            <person name="Goodstein D."/>
            <person name="Egesi C.N."/>
            <person name="Featherston J."/>
            <person name="Asfaw A."/>
            <person name="Simpson G.G."/>
            <person name="Dolezel J."/>
            <person name="Hendre P.S."/>
            <person name="Van Deynze A."/>
            <person name="Kumar P.L."/>
            <person name="Obidiegwu J.E."/>
            <person name="Bhattacharjee R."/>
            <person name="Rokhsar D.S."/>
        </authorList>
    </citation>
    <scope>NUCLEOTIDE SEQUENCE [LARGE SCALE GENOMIC DNA]</scope>
    <source>
        <strain evidence="2">cv. TDa95/00328</strain>
    </source>
</reference>
<comment type="caution">
    <text evidence="1">The sequence shown here is derived from an EMBL/GenBank/DDBJ whole genome shotgun (WGS) entry which is preliminary data.</text>
</comment>
<evidence type="ECO:0000313" key="1">
    <source>
        <dbReference type="EMBL" id="KAH7652286.1"/>
    </source>
</evidence>
<gene>
    <name evidence="1" type="ORF">IHE45_19G007100</name>
</gene>
<dbReference type="EMBL" id="CM037029">
    <property type="protein sequence ID" value="KAH7652286.1"/>
    <property type="molecule type" value="Genomic_DNA"/>
</dbReference>
<protein>
    <submittedName>
        <fullName evidence="1">Uncharacterized protein</fullName>
    </submittedName>
</protein>
<evidence type="ECO:0000313" key="2">
    <source>
        <dbReference type="Proteomes" id="UP000827976"/>
    </source>
</evidence>
<proteinExistence type="predicted"/>
<name>A0ACB7TUP6_DIOAL</name>
<dbReference type="Proteomes" id="UP000827976">
    <property type="component" value="Chromosome 19"/>
</dbReference>
<sequence>MAPLTARQISGESNLEREIEKQMGCMAGFLQLFDRPQIISAKRLYSPKRLTAAGSTSPSEQSDASVISLAREGSPEQYPSSPVETPGRTVTPLPLPVFDFKEGLRGSWKLREAPRLSLDSRAVVDNKGKLRPRDIRTVPATKTAEEDNDRQRRSPSVIVRLMGLETLPGAEPPKNAELRRSSSESRVPRDLPHWGVVHPDPARAVEEFYCSRVADPVEYRKPEPNPRNTVPSLQRKSFFEARDYFPEPKNGGCGSLYGEIEKRLRMRGIDEPAKDLETLKQILEALQLKGLLHSRPSAAQPINGRCNVVYDPHVSRSAGESLIAGKATPRSSPGRRLGSTSPPVAPRPGSTRRNVVLEPSPPSRTRRERSPRSPDLRTPTPPARRRAMNTDTEKKIPQQRRISAAHSPRPSPKRVGNDPLAVPTPRNRRSSPEFFHKDRENLPAEDDTSTESSSFSSSSHYDFERTRTDGRSLLERCDRLLHSIAAITSSAEQVTAVDPQPSPVSVLDSASFLGDECSPSPVLKRSLVFKEQITEWEEDTAWNLAISTVRSELCDGLEIDGQDFDYVSEVIRMSERHQDADVFLMLEKRLPEIDDGDGDRLHRRLLFDTMVEIIDRKKHVSSSSEPIARTRSACLIRYVWMELQRLKAEPQVVDDLNVATCSVIRKDMVGDHLWGEAMGEISEEVLQIERLLFKDLIADTIGELADVAAWSRPGADVLVAPRRKLVF</sequence>
<organism evidence="1 2">
    <name type="scientific">Dioscorea alata</name>
    <name type="common">Purple yam</name>
    <dbReference type="NCBI Taxonomy" id="55571"/>
    <lineage>
        <taxon>Eukaryota</taxon>
        <taxon>Viridiplantae</taxon>
        <taxon>Streptophyta</taxon>
        <taxon>Embryophyta</taxon>
        <taxon>Tracheophyta</taxon>
        <taxon>Spermatophyta</taxon>
        <taxon>Magnoliopsida</taxon>
        <taxon>Liliopsida</taxon>
        <taxon>Dioscoreales</taxon>
        <taxon>Dioscoreaceae</taxon>
        <taxon>Dioscorea</taxon>
    </lineage>
</organism>
<keyword evidence="2" id="KW-1185">Reference proteome</keyword>